<keyword evidence="12" id="KW-1185">Reference proteome</keyword>
<evidence type="ECO:0000259" key="10">
    <source>
        <dbReference type="PROSITE" id="PS50928"/>
    </source>
</evidence>
<name>A0ABW5BMX6_9PROT</name>
<gene>
    <name evidence="11" type="ORF">ACFSKO_15280</name>
</gene>
<dbReference type="CDD" id="cd06261">
    <property type="entry name" value="TM_PBP2"/>
    <property type="match status" value="1"/>
</dbReference>
<feature type="transmembrane region" description="Helical" evidence="9">
    <location>
        <begin position="129"/>
        <end position="150"/>
    </location>
</feature>
<evidence type="ECO:0000256" key="2">
    <source>
        <dbReference type="ARBA" id="ARBA00010072"/>
    </source>
</evidence>
<dbReference type="InterPro" id="IPR035906">
    <property type="entry name" value="MetI-like_sf"/>
</dbReference>
<dbReference type="PANTHER" id="PTHR30614:SF37">
    <property type="entry name" value="AMINO-ACID ABC TRANSPORTER PERMEASE PROTEIN YHDX-RELATED"/>
    <property type="match status" value="1"/>
</dbReference>
<organism evidence="11 12">
    <name type="scientific">Kiloniella antarctica</name>
    <dbReference type="NCBI Taxonomy" id="1550907"/>
    <lineage>
        <taxon>Bacteria</taxon>
        <taxon>Pseudomonadati</taxon>
        <taxon>Pseudomonadota</taxon>
        <taxon>Alphaproteobacteria</taxon>
        <taxon>Rhodospirillales</taxon>
        <taxon>Kiloniellaceae</taxon>
        <taxon>Kiloniella</taxon>
    </lineage>
</organism>
<evidence type="ECO:0000313" key="12">
    <source>
        <dbReference type="Proteomes" id="UP001597294"/>
    </source>
</evidence>
<keyword evidence="7 9" id="KW-1133">Transmembrane helix</keyword>
<dbReference type="InterPro" id="IPR010065">
    <property type="entry name" value="AA_ABC_transptr_permease_3TM"/>
</dbReference>
<feature type="transmembrane region" description="Helical" evidence="9">
    <location>
        <begin position="181"/>
        <end position="199"/>
    </location>
</feature>
<evidence type="ECO:0000256" key="8">
    <source>
        <dbReference type="ARBA" id="ARBA00023136"/>
    </source>
</evidence>
<evidence type="ECO:0000256" key="6">
    <source>
        <dbReference type="ARBA" id="ARBA00022970"/>
    </source>
</evidence>
<evidence type="ECO:0000256" key="9">
    <source>
        <dbReference type="RuleBase" id="RU363032"/>
    </source>
</evidence>
<dbReference type="PANTHER" id="PTHR30614">
    <property type="entry name" value="MEMBRANE COMPONENT OF AMINO ACID ABC TRANSPORTER"/>
    <property type="match status" value="1"/>
</dbReference>
<evidence type="ECO:0000256" key="5">
    <source>
        <dbReference type="ARBA" id="ARBA00022692"/>
    </source>
</evidence>
<dbReference type="EMBL" id="JBHUII010000009">
    <property type="protein sequence ID" value="MFD2206989.1"/>
    <property type="molecule type" value="Genomic_DNA"/>
</dbReference>
<dbReference type="Proteomes" id="UP001597294">
    <property type="component" value="Unassembled WGS sequence"/>
</dbReference>
<feature type="transmembrane region" description="Helical" evidence="9">
    <location>
        <begin position="82"/>
        <end position="108"/>
    </location>
</feature>
<evidence type="ECO:0000256" key="4">
    <source>
        <dbReference type="ARBA" id="ARBA00022475"/>
    </source>
</evidence>
<keyword evidence="5 9" id="KW-0812">Transmembrane</keyword>
<feature type="transmembrane region" description="Helical" evidence="9">
    <location>
        <begin position="260"/>
        <end position="279"/>
    </location>
</feature>
<keyword evidence="4" id="KW-1003">Cell membrane</keyword>
<dbReference type="Pfam" id="PF00528">
    <property type="entry name" value="BPD_transp_1"/>
    <property type="match status" value="1"/>
</dbReference>
<protein>
    <submittedName>
        <fullName evidence="11">Amino acid ABC transporter permease</fullName>
    </submittedName>
</protein>
<evidence type="ECO:0000313" key="11">
    <source>
        <dbReference type="EMBL" id="MFD2206989.1"/>
    </source>
</evidence>
<keyword evidence="8 9" id="KW-0472">Membrane</keyword>
<feature type="domain" description="ABC transmembrane type-1" evidence="10">
    <location>
        <begin position="87"/>
        <end position="379"/>
    </location>
</feature>
<evidence type="ECO:0000256" key="7">
    <source>
        <dbReference type="ARBA" id="ARBA00022989"/>
    </source>
</evidence>
<accession>A0ABW5BMX6</accession>
<reference evidence="12" key="1">
    <citation type="journal article" date="2019" name="Int. J. Syst. Evol. Microbiol.">
        <title>The Global Catalogue of Microorganisms (GCM) 10K type strain sequencing project: providing services to taxonomists for standard genome sequencing and annotation.</title>
        <authorList>
            <consortium name="The Broad Institute Genomics Platform"/>
            <consortium name="The Broad Institute Genome Sequencing Center for Infectious Disease"/>
            <person name="Wu L."/>
            <person name="Ma J."/>
        </authorList>
    </citation>
    <scope>NUCLEOTIDE SEQUENCE [LARGE SCALE GENOMIC DNA]</scope>
    <source>
        <strain evidence="12">CGMCC 4.7192</strain>
    </source>
</reference>
<dbReference type="NCBIfam" id="TIGR01726">
    <property type="entry name" value="HEQRo_perm_3TM"/>
    <property type="match status" value="1"/>
</dbReference>
<comment type="subcellular location">
    <subcellularLocation>
        <location evidence="1">Cell inner membrane</location>
        <topology evidence="1">Multi-pass membrane protein</topology>
    </subcellularLocation>
    <subcellularLocation>
        <location evidence="9">Cell membrane</location>
        <topology evidence="9">Multi-pass membrane protein</topology>
    </subcellularLocation>
</comment>
<sequence>MSKPINMRLNGLFSYDRLLACLSHTLIAGLIIGGAYYLLISTQESLEERHIESGFAFLSQEAGFPIGDSLISYSPSDSYGHAFLVGIINTLYAAVICVVLATIVGVVMGIAQVSGNPLIAKMAEIYVEVLRNIPVLLILLFVYGVVLVGLPSVREAIEFIPGGFLSQRGIFIPRPIPSENFTLLIVMIVLGIISAIIFWRWAKKTLDETGKSYPVIKISLALIVLPPLLISTIVGDTLIWETPELKGFNFKGGLVFRPEFAALVFGLVFYRGAFIAENVRSGIMSVQKGQREAATALGLSPDRTMKDVVLPQALRTVIPATTNDYASLVKDSSLAIAIGFPDMVSIGGTMIGQNGQAIEVIAIWMAVYLTINLAISLLMNIANNKFKLVER</sequence>
<proteinExistence type="inferred from homology"/>
<dbReference type="InterPro" id="IPR000515">
    <property type="entry name" value="MetI-like"/>
</dbReference>
<dbReference type="PROSITE" id="PS50928">
    <property type="entry name" value="ABC_TM1"/>
    <property type="match status" value="1"/>
</dbReference>
<evidence type="ECO:0000256" key="1">
    <source>
        <dbReference type="ARBA" id="ARBA00004429"/>
    </source>
</evidence>
<keyword evidence="3 9" id="KW-0813">Transport</keyword>
<dbReference type="InterPro" id="IPR043429">
    <property type="entry name" value="ArtM/GltK/GlnP/TcyL/YhdX-like"/>
</dbReference>
<comment type="caution">
    <text evidence="11">The sequence shown here is derived from an EMBL/GenBank/DDBJ whole genome shotgun (WGS) entry which is preliminary data.</text>
</comment>
<dbReference type="RefSeq" id="WP_380253176.1">
    <property type="nucleotide sequence ID" value="NZ_JBHUII010000009.1"/>
</dbReference>
<evidence type="ECO:0000256" key="3">
    <source>
        <dbReference type="ARBA" id="ARBA00022448"/>
    </source>
</evidence>
<keyword evidence="6" id="KW-0029">Amino-acid transport</keyword>
<dbReference type="Gene3D" id="1.10.3720.10">
    <property type="entry name" value="MetI-like"/>
    <property type="match status" value="2"/>
</dbReference>
<dbReference type="SUPFAM" id="SSF161098">
    <property type="entry name" value="MetI-like"/>
    <property type="match status" value="2"/>
</dbReference>
<feature type="transmembrane region" description="Helical" evidence="9">
    <location>
        <begin position="21"/>
        <end position="40"/>
    </location>
</feature>
<feature type="transmembrane region" description="Helical" evidence="9">
    <location>
        <begin position="220"/>
        <end position="240"/>
    </location>
</feature>
<comment type="similarity">
    <text evidence="2">Belongs to the binding-protein-dependent transport system permease family. HisMQ subfamily.</text>
</comment>
<feature type="transmembrane region" description="Helical" evidence="9">
    <location>
        <begin position="360"/>
        <end position="382"/>
    </location>
</feature>